<gene>
    <name evidence="1" type="ORF">FA95DRAFT_1063402</name>
</gene>
<reference evidence="1" key="1">
    <citation type="submission" date="2021-02" db="EMBL/GenBank/DDBJ databases">
        <authorList>
            <consortium name="DOE Joint Genome Institute"/>
            <person name="Ahrendt S."/>
            <person name="Looney B.P."/>
            <person name="Miyauchi S."/>
            <person name="Morin E."/>
            <person name="Drula E."/>
            <person name="Courty P.E."/>
            <person name="Chicoki N."/>
            <person name="Fauchery L."/>
            <person name="Kohler A."/>
            <person name="Kuo A."/>
            <person name="Labutti K."/>
            <person name="Pangilinan J."/>
            <person name="Lipzen A."/>
            <person name="Riley R."/>
            <person name="Andreopoulos W."/>
            <person name="He G."/>
            <person name="Johnson J."/>
            <person name="Barry K.W."/>
            <person name="Grigoriev I.V."/>
            <person name="Nagy L."/>
            <person name="Hibbett D."/>
            <person name="Henrissat B."/>
            <person name="Matheny P.B."/>
            <person name="Labbe J."/>
            <person name="Martin F."/>
        </authorList>
    </citation>
    <scope>NUCLEOTIDE SEQUENCE</scope>
    <source>
        <strain evidence="1">FP105234-sp</strain>
    </source>
</reference>
<dbReference type="EMBL" id="MU275842">
    <property type="protein sequence ID" value="KAI0053067.1"/>
    <property type="molecule type" value="Genomic_DNA"/>
</dbReference>
<accession>A0ACB8SAA4</accession>
<organism evidence="1 2">
    <name type="scientific">Auriscalpium vulgare</name>
    <dbReference type="NCBI Taxonomy" id="40419"/>
    <lineage>
        <taxon>Eukaryota</taxon>
        <taxon>Fungi</taxon>
        <taxon>Dikarya</taxon>
        <taxon>Basidiomycota</taxon>
        <taxon>Agaricomycotina</taxon>
        <taxon>Agaricomycetes</taxon>
        <taxon>Russulales</taxon>
        <taxon>Auriscalpiaceae</taxon>
        <taxon>Auriscalpium</taxon>
    </lineage>
</organism>
<protein>
    <submittedName>
        <fullName evidence="1">NAD-P-binding protein</fullName>
    </submittedName>
</protein>
<keyword evidence="2" id="KW-1185">Reference proteome</keyword>
<reference evidence="1" key="2">
    <citation type="journal article" date="2022" name="New Phytol.">
        <title>Evolutionary transition to the ectomycorrhizal habit in the genomes of a hyperdiverse lineage of mushroom-forming fungi.</title>
        <authorList>
            <person name="Looney B."/>
            <person name="Miyauchi S."/>
            <person name="Morin E."/>
            <person name="Drula E."/>
            <person name="Courty P.E."/>
            <person name="Kohler A."/>
            <person name="Kuo A."/>
            <person name="LaButti K."/>
            <person name="Pangilinan J."/>
            <person name="Lipzen A."/>
            <person name="Riley R."/>
            <person name="Andreopoulos W."/>
            <person name="He G."/>
            <person name="Johnson J."/>
            <person name="Nolan M."/>
            <person name="Tritt A."/>
            <person name="Barry K.W."/>
            <person name="Grigoriev I.V."/>
            <person name="Nagy L.G."/>
            <person name="Hibbett D."/>
            <person name="Henrissat B."/>
            <person name="Matheny P.B."/>
            <person name="Labbe J."/>
            <person name="Martin F.M."/>
        </authorList>
    </citation>
    <scope>NUCLEOTIDE SEQUENCE</scope>
    <source>
        <strain evidence="1">FP105234-sp</strain>
    </source>
</reference>
<comment type="caution">
    <text evidence="1">The sequence shown here is derived from an EMBL/GenBank/DDBJ whole genome shotgun (WGS) entry which is preliminary data.</text>
</comment>
<dbReference type="Proteomes" id="UP000814033">
    <property type="component" value="Unassembled WGS sequence"/>
</dbReference>
<name>A0ACB8SAA4_9AGAM</name>
<evidence type="ECO:0000313" key="2">
    <source>
        <dbReference type="Proteomes" id="UP000814033"/>
    </source>
</evidence>
<proteinExistence type="predicted"/>
<sequence length="381" mass="41488">MAANTNNGPIRTCVLGVGLAGLTFHVPFVLALPELFTLHSVLERNPTSEGGKLKDRFGVSVHIHRTLDAVLADPQVELIIVGTPNATHYDFAKAALTAGKHVLVDKPVTATAAQAKELGELSRSKGLVLYPFQNRRWDSDFLALKKLIREPPDSPHSLGDLIELESHFDRYRTALKGTWKDGAAPANGQTYDLGSHLIDQALVLFGRPKSVTAFIENVRAIGDPDVDDSFTIFLRYPAGVVSPHPVTAILRAHILSARAPQPRYQVRGSKGTYVKFGVDIQEDQLRVLPEPKGIYEPAYGHEPESTWGTLYNAEADGSVAESVWASSEPGAYVGLFHNLAAVIREGADQAVKWEEATSVVEIIELAHQSSKEGRTIELPKA</sequence>
<evidence type="ECO:0000313" key="1">
    <source>
        <dbReference type="EMBL" id="KAI0053067.1"/>
    </source>
</evidence>